<dbReference type="Pfam" id="PF13660">
    <property type="entry name" value="DUF4147"/>
    <property type="match status" value="1"/>
</dbReference>
<keyword evidence="3" id="KW-0808">Transferase</keyword>
<dbReference type="InterPro" id="IPR037035">
    <property type="entry name" value="GK-like_C_sf"/>
</dbReference>
<evidence type="ECO:0000259" key="1">
    <source>
        <dbReference type="Pfam" id="PF05161"/>
    </source>
</evidence>
<dbReference type="Pfam" id="PF05161">
    <property type="entry name" value="MOFRL"/>
    <property type="match status" value="1"/>
</dbReference>
<name>A0A2Z5G7L4_9BACT</name>
<dbReference type="Proteomes" id="UP000253606">
    <property type="component" value="Chromosome"/>
</dbReference>
<dbReference type="EMBL" id="CP030840">
    <property type="protein sequence ID" value="AXC15253.1"/>
    <property type="molecule type" value="Genomic_DNA"/>
</dbReference>
<evidence type="ECO:0000313" key="4">
    <source>
        <dbReference type="Proteomes" id="UP000253606"/>
    </source>
</evidence>
<dbReference type="InterPro" id="IPR038614">
    <property type="entry name" value="GK_N_sf"/>
</dbReference>
<dbReference type="PANTHER" id="PTHR12227">
    <property type="entry name" value="GLYCERATE KINASE"/>
    <property type="match status" value="1"/>
</dbReference>
<proteinExistence type="predicted"/>
<keyword evidence="3" id="KW-0418">Kinase</keyword>
<feature type="domain" description="MOFRL-associated" evidence="2">
    <location>
        <begin position="6"/>
        <end position="209"/>
    </location>
</feature>
<dbReference type="PANTHER" id="PTHR12227:SF0">
    <property type="entry name" value="GLYCERATE KINASE"/>
    <property type="match status" value="1"/>
</dbReference>
<gene>
    <name evidence="3" type="ORF">ACPOL_6009</name>
</gene>
<evidence type="ECO:0000313" key="3">
    <source>
        <dbReference type="EMBL" id="AXC15253.1"/>
    </source>
</evidence>
<feature type="domain" description="MOFRL" evidence="1">
    <location>
        <begin position="331"/>
        <end position="438"/>
    </location>
</feature>
<dbReference type="AlphaFoldDB" id="A0A2Z5G7L4"/>
<dbReference type="InterPro" id="IPR039760">
    <property type="entry name" value="MOFRL_protein"/>
</dbReference>
<reference evidence="3 4" key="1">
    <citation type="journal article" date="2018" name="Front. Microbiol.">
        <title>Hydrolytic Capabilities as a Key to Environmental Success: Chitinolytic and Cellulolytic Acidobacteria From Acidic Sub-arctic Soils and Boreal Peatlands.</title>
        <authorList>
            <person name="Belova S.E."/>
            <person name="Ravin N.V."/>
            <person name="Pankratov T.A."/>
            <person name="Rakitin A.L."/>
            <person name="Ivanova A.A."/>
            <person name="Beletsky A.V."/>
            <person name="Mardanov A.V."/>
            <person name="Sinninghe Damste J.S."/>
            <person name="Dedysh S.N."/>
        </authorList>
    </citation>
    <scope>NUCLEOTIDE SEQUENCE [LARGE SCALE GENOMIC DNA]</scope>
    <source>
        <strain evidence="3 4">SBC82</strain>
    </source>
</reference>
<dbReference type="Gene3D" id="3.40.1480.10">
    <property type="entry name" value="MOFRL domain"/>
    <property type="match status" value="1"/>
</dbReference>
<dbReference type="InterPro" id="IPR025286">
    <property type="entry name" value="MOFRL_assoc_dom"/>
</dbReference>
<keyword evidence="4" id="KW-1185">Reference proteome</keyword>
<dbReference type="Gene3D" id="3.40.50.10180">
    <property type="entry name" value="Glycerate kinase, MOFRL-like N-terminal domain"/>
    <property type="match status" value="1"/>
</dbReference>
<accession>A0A2Z5G7L4</accession>
<dbReference type="GO" id="GO:0008887">
    <property type="term" value="F:glycerate kinase activity"/>
    <property type="evidence" value="ECO:0007669"/>
    <property type="project" value="InterPro"/>
</dbReference>
<protein>
    <submittedName>
        <fullName evidence="3">D-glycerate 2-kinase</fullName>
    </submittedName>
</protein>
<organism evidence="3 4">
    <name type="scientific">Acidisarcina polymorpha</name>
    <dbReference type="NCBI Taxonomy" id="2211140"/>
    <lineage>
        <taxon>Bacteria</taxon>
        <taxon>Pseudomonadati</taxon>
        <taxon>Acidobacteriota</taxon>
        <taxon>Terriglobia</taxon>
        <taxon>Terriglobales</taxon>
        <taxon>Acidobacteriaceae</taxon>
        <taxon>Acidisarcina</taxon>
    </lineage>
</organism>
<dbReference type="SUPFAM" id="SSF82544">
    <property type="entry name" value="GckA/TtuD-like"/>
    <property type="match status" value="1"/>
</dbReference>
<sequence length="460" mass="49767">MKPNVIELDQFKKIFVIAFGKAALTMTDALLARLPQKLNVHGVCSAPKIPKEHTRQIRYFAGGHPLPNKESFAAAKATLSLLKTARKDTFIFFLISGGGSAMHELPLNKHISLEDTIAFHEALVASGATITEVNTVRKYFSAVKGGRLALAAPLAEKLTLLLADVPLKDRAAVASSPTLPDESTLEECREILSRYRLLEMFPFKVREHFAMLGLDTSGVKLLDRPAEKSTDRSTDKSDDQPAVTIAPAVHSGLRLPGMKKIEIDPAAVFGDSRFITLLSNHDFVNAARERAEALGFKVVIDNSCDDWDYAQAAHYLLERFHALRREYPRLCLLSSGEVTVRLGPHPGCGGRNQQLVLTAALDLAHHEGENLAMLSAGSDGIDGDSPAAGATVDPTTIARARSYNFDPEETLAGFNTCTLFTALGDSIVTGPTGNNLRDLRVLLAVRDPEARDGPSHSSGA</sequence>
<dbReference type="KEGG" id="abas:ACPOL_6009"/>
<dbReference type="InterPro" id="IPR007835">
    <property type="entry name" value="MOFRL"/>
</dbReference>
<evidence type="ECO:0000259" key="2">
    <source>
        <dbReference type="Pfam" id="PF13660"/>
    </source>
</evidence>
<dbReference type="GO" id="GO:0005737">
    <property type="term" value="C:cytoplasm"/>
    <property type="evidence" value="ECO:0007669"/>
    <property type="project" value="TreeGrafter"/>
</dbReference>